<sequence length="53" mass="6470">MLERDESRRCGSVQGRPERDGDDRRPVPYRLPRHHRLVGGVFRRNCRSRRRRN</sequence>
<evidence type="ECO:0000256" key="1">
    <source>
        <dbReference type="SAM" id="MobiDB-lite"/>
    </source>
</evidence>
<feature type="region of interest" description="Disordered" evidence="1">
    <location>
        <begin position="1"/>
        <end position="30"/>
    </location>
</feature>
<keyword evidence="3" id="KW-1185">Reference proteome</keyword>
<name>A0AAV0GTX9_9ROSI</name>
<organism evidence="2 3">
    <name type="scientific">Linum tenue</name>
    <dbReference type="NCBI Taxonomy" id="586396"/>
    <lineage>
        <taxon>Eukaryota</taxon>
        <taxon>Viridiplantae</taxon>
        <taxon>Streptophyta</taxon>
        <taxon>Embryophyta</taxon>
        <taxon>Tracheophyta</taxon>
        <taxon>Spermatophyta</taxon>
        <taxon>Magnoliopsida</taxon>
        <taxon>eudicotyledons</taxon>
        <taxon>Gunneridae</taxon>
        <taxon>Pentapetalae</taxon>
        <taxon>rosids</taxon>
        <taxon>fabids</taxon>
        <taxon>Malpighiales</taxon>
        <taxon>Linaceae</taxon>
        <taxon>Linum</taxon>
    </lineage>
</organism>
<evidence type="ECO:0000313" key="3">
    <source>
        <dbReference type="Proteomes" id="UP001154282"/>
    </source>
</evidence>
<dbReference type="EMBL" id="CAMGYJ010000002">
    <property type="protein sequence ID" value="CAI0376500.1"/>
    <property type="molecule type" value="Genomic_DNA"/>
</dbReference>
<accession>A0AAV0GTX9</accession>
<comment type="caution">
    <text evidence="2">The sequence shown here is derived from an EMBL/GenBank/DDBJ whole genome shotgun (WGS) entry which is preliminary data.</text>
</comment>
<gene>
    <name evidence="2" type="ORF">LITE_LOCUS1048</name>
</gene>
<reference evidence="2" key="1">
    <citation type="submission" date="2022-08" db="EMBL/GenBank/DDBJ databases">
        <authorList>
            <person name="Gutierrez-Valencia J."/>
        </authorList>
    </citation>
    <scope>NUCLEOTIDE SEQUENCE</scope>
</reference>
<feature type="compositionally biased region" description="Basic and acidic residues" evidence="1">
    <location>
        <begin position="16"/>
        <end position="26"/>
    </location>
</feature>
<evidence type="ECO:0000313" key="2">
    <source>
        <dbReference type="EMBL" id="CAI0376500.1"/>
    </source>
</evidence>
<dbReference type="Proteomes" id="UP001154282">
    <property type="component" value="Unassembled WGS sequence"/>
</dbReference>
<dbReference type="AlphaFoldDB" id="A0AAV0GTX9"/>
<protein>
    <submittedName>
        <fullName evidence="2">Uncharacterized protein</fullName>
    </submittedName>
</protein>
<proteinExistence type="predicted"/>